<dbReference type="GO" id="GO:0016020">
    <property type="term" value="C:membrane"/>
    <property type="evidence" value="ECO:0007669"/>
    <property type="project" value="InterPro"/>
</dbReference>
<dbReference type="PROSITE" id="PS51421">
    <property type="entry name" value="RAS"/>
    <property type="match status" value="1"/>
</dbReference>
<dbReference type="AlphaFoldDB" id="A0A2R4IKU7"/>
<sequence>MNGGPDLSKVTVCYSSATSETSGGKEGPGWGDCPKAANEDEVFVRQRKICIFGYKQVGKTSIVEQYTQGTFSNEHLPATNRTSSKRTTRNGYEYVINVLDTVGQDECGFFDPQYTIGTDGYILVYSVIDRHSFDMVKRIYNDLWAYTPLVPFVLVANKSDLKAQVSVSGEEGWNLAKKWGCPYEEATSLSGERINEIFDKLLGRIDVSYDDTPEFAKPSIAFGTG</sequence>
<dbReference type="EMBL" id="MG702354">
    <property type="protein sequence ID" value="AVV26978.1"/>
    <property type="molecule type" value="mRNA"/>
</dbReference>
<dbReference type="PRINTS" id="PR00449">
    <property type="entry name" value="RASTRNSFRMNG"/>
</dbReference>
<dbReference type="Pfam" id="PF00071">
    <property type="entry name" value="Ras"/>
    <property type="match status" value="1"/>
</dbReference>
<evidence type="ECO:0000256" key="1">
    <source>
        <dbReference type="ARBA" id="ARBA00022741"/>
    </source>
</evidence>
<gene>
    <name evidence="3" type="primary">RHEB</name>
</gene>
<keyword evidence="1" id="KW-0547">Nucleotide-binding</keyword>
<dbReference type="OrthoDB" id="5976022at2759"/>
<dbReference type="SUPFAM" id="SSF52540">
    <property type="entry name" value="P-loop containing nucleoside triphosphate hydrolases"/>
    <property type="match status" value="1"/>
</dbReference>
<dbReference type="GO" id="GO:0007165">
    <property type="term" value="P:signal transduction"/>
    <property type="evidence" value="ECO:0007669"/>
    <property type="project" value="InterPro"/>
</dbReference>
<organism evidence="3">
    <name type="scientific">Diplonema papillatum</name>
    <dbReference type="NCBI Taxonomy" id="91374"/>
    <lineage>
        <taxon>Eukaryota</taxon>
        <taxon>Discoba</taxon>
        <taxon>Euglenozoa</taxon>
        <taxon>Diplonemea</taxon>
        <taxon>Diplonemidae</taxon>
        <taxon>Diplonema</taxon>
    </lineage>
</organism>
<dbReference type="Gene3D" id="3.40.50.300">
    <property type="entry name" value="P-loop containing nucleotide triphosphate hydrolases"/>
    <property type="match status" value="1"/>
</dbReference>
<reference evidence="3" key="1">
    <citation type="journal article" date="2018" name="Sci. Rep.">
        <title>Extensive molecular tinkering in the evolution of the membrane attachment mode of the Rheb GTPase.</title>
        <authorList>
            <person name="Zahonova K."/>
            <person name="Petrzelkova R."/>
            <person name="Valach M."/>
            <person name="Yazaki E."/>
            <person name="Tikhonenkov D.V."/>
            <person name="Butenko A."/>
            <person name="Janouskovec J."/>
            <person name="Hrda S."/>
            <person name="Klimes V."/>
            <person name="Burger G."/>
            <person name="Inagaki Y."/>
            <person name="Keeling P.J."/>
            <person name="Hampl V."/>
            <person name="Flegontov P."/>
            <person name="Yurchenko V."/>
            <person name="Elias M."/>
        </authorList>
    </citation>
    <scope>NUCLEOTIDE SEQUENCE</scope>
</reference>
<dbReference type="SMART" id="SM00174">
    <property type="entry name" value="RHO"/>
    <property type="match status" value="1"/>
</dbReference>
<dbReference type="GO" id="GO:0003924">
    <property type="term" value="F:GTPase activity"/>
    <property type="evidence" value="ECO:0007669"/>
    <property type="project" value="InterPro"/>
</dbReference>
<accession>A0A2R4IKU7</accession>
<protein>
    <submittedName>
        <fullName evidence="3">GTP-binding protein Rheb isoform 3</fullName>
    </submittedName>
</protein>
<dbReference type="InterPro" id="IPR001806">
    <property type="entry name" value="Small_GTPase"/>
</dbReference>
<dbReference type="InterPro" id="IPR027417">
    <property type="entry name" value="P-loop_NTPase"/>
</dbReference>
<dbReference type="InterPro" id="IPR005225">
    <property type="entry name" value="Small_GTP-bd"/>
</dbReference>
<dbReference type="GO" id="GO:0005525">
    <property type="term" value="F:GTP binding"/>
    <property type="evidence" value="ECO:0007669"/>
    <property type="project" value="UniProtKB-KW"/>
</dbReference>
<dbReference type="PROSITE" id="PS51419">
    <property type="entry name" value="RAB"/>
    <property type="match status" value="1"/>
</dbReference>
<name>A0A2R4IKU7_9EUGL</name>
<dbReference type="SMART" id="SM00173">
    <property type="entry name" value="RAS"/>
    <property type="match status" value="1"/>
</dbReference>
<dbReference type="PANTHER" id="PTHR24070">
    <property type="entry name" value="RAS, DI-RAS, AND RHEB FAMILY MEMBERS OF SMALL GTPASE SUPERFAMILY"/>
    <property type="match status" value="1"/>
</dbReference>
<evidence type="ECO:0000313" key="3">
    <source>
        <dbReference type="EMBL" id="AVV26978.1"/>
    </source>
</evidence>
<proteinExistence type="evidence at transcript level"/>
<dbReference type="InterPro" id="IPR020849">
    <property type="entry name" value="Small_GTPase_Ras-type"/>
</dbReference>
<dbReference type="SMART" id="SM00175">
    <property type="entry name" value="RAB"/>
    <property type="match status" value="1"/>
</dbReference>
<dbReference type="NCBIfam" id="TIGR00231">
    <property type="entry name" value="small_GTP"/>
    <property type="match status" value="1"/>
</dbReference>
<keyword evidence="2" id="KW-0342">GTP-binding</keyword>
<evidence type="ECO:0000256" key="2">
    <source>
        <dbReference type="ARBA" id="ARBA00023134"/>
    </source>
</evidence>